<dbReference type="RefSeq" id="WP_044191944.1">
    <property type="nucleotide sequence ID" value="NZ_JMCB01000009.1"/>
</dbReference>
<dbReference type="EMBL" id="JMCB01000009">
    <property type="protein sequence ID" value="KFE66865.1"/>
    <property type="molecule type" value="Genomic_DNA"/>
</dbReference>
<protein>
    <recommendedName>
        <fullName evidence="3">Polyhydroxyalkanoic acid system protein</fullName>
    </recommendedName>
</protein>
<accession>A0A085WGQ2</accession>
<keyword evidence="2" id="KW-1185">Reference proteome</keyword>
<sequence>MGTMKFEVPHSLPKDEAKKRVEQLLHYWGSKYGVKADWAGDGAKLNGKVMGINLDASFVITEKAVSGEGTDPGMLLRGQAKAYLQKKFAAVLDPSKSVADIKSTMDS</sequence>
<comment type="caution">
    <text evidence="1">The sequence shown here is derived from an EMBL/GenBank/DDBJ whole genome shotgun (WGS) entry which is preliminary data.</text>
</comment>
<gene>
    <name evidence="1" type="ORF">DB31_9079</name>
</gene>
<reference evidence="1 2" key="1">
    <citation type="submission" date="2014-04" db="EMBL/GenBank/DDBJ databases">
        <title>Genome assembly of Hyalangium minutum DSM 14724.</title>
        <authorList>
            <person name="Sharma G."/>
            <person name="Subramanian S."/>
        </authorList>
    </citation>
    <scope>NUCLEOTIDE SEQUENCE [LARGE SCALE GENOMIC DNA]</scope>
    <source>
        <strain evidence="1 2">DSM 14724</strain>
    </source>
</reference>
<name>A0A085WGQ2_9BACT</name>
<evidence type="ECO:0000313" key="2">
    <source>
        <dbReference type="Proteomes" id="UP000028725"/>
    </source>
</evidence>
<dbReference type="Pfam" id="PF09650">
    <property type="entry name" value="PHA_gran_rgn"/>
    <property type="match status" value="1"/>
</dbReference>
<dbReference type="PATRIC" id="fig|394096.3.peg.5106"/>
<organism evidence="1 2">
    <name type="scientific">Hyalangium minutum</name>
    <dbReference type="NCBI Taxonomy" id="394096"/>
    <lineage>
        <taxon>Bacteria</taxon>
        <taxon>Pseudomonadati</taxon>
        <taxon>Myxococcota</taxon>
        <taxon>Myxococcia</taxon>
        <taxon>Myxococcales</taxon>
        <taxon>Cystobacterineae</taxon>
        <taxon>Archangiaceae</taxon>
        <taxon>Hyalangium</taxon>
    </lineage>
</organism>
<evidence type="ECO:0008006" key="3">
    <source>
        <dbReference type="Google" id="ProtNLM"/>
    </source>
</evidence>
<dbReference type="Proteomes" id="UP000028725">
    <property type="component" value="Unassembled WGS sequence"/>
</dbReference>
<dbReference type="OrthoDB" id="5515043at2"/>
<dbReference type="AlphaFoldDB" id="A0A085WGQ2"/>
<evidence type="ECO:0000313" key="1">
    <source>
        <dbReference type="EMBL" id="KFE66865.1"/>
    </source>
</evidence>
<dbReference type="InterPro" id="IPR013433">
    <property type="entry name" value="PHA_gran_rgn"/>
</dbReference>
<proteinExistence type="predicted"/>